<evidence type="ECO:0000256" key="5">
    <source>
        <dbReference type="SAM" id="MobiDB-lite"/>
    </source>
</evidence>
<dbReference type="InterPro" id="IPR036909">
    <property type="entry name" value="Cyt_c-like_dom_sf"/>
</dbReference>
<dbReference type="OrthoDB" id="9796771at2"/>
<feature type="compositionally biased region" description="Polar residues" evidence="5">
    <location>
        <begin position="243"/>
        <end position="252"/>
    </location>
</feature>
<keyword evidence="9" id="KW-1185">Reference proteome</keyword>
<feature type="region of interest" description="Disordered" evidence="5">
    <location>
        <begin position="191"/>
        <end position="252"/>
    </location>
</feature>
<organism evidence="8 9">
    <name type="scientific">Nonlabens spongiae</name>
    <dbReference type="NCBI Taxonomy" id="331648"/>
    <lineage>
        <taxon>Bacteria</taxon>
        <taxon>Pseudomonadati</taxon>
        <taxon>Bacteroidota</taxon>
        <taxon>Flavobacteriia</taxon>
        <taxon>Flavobacteriales</taxon>
        <taxon>Flavobacteriaceae</taxon>
        <taxon>Nonlabens</taxon>
    </lineage>
</organism>
<dbReference type="RefSeq" id="WP_085767407.1">
    <property type="nucleotide sequence ID" value="NZ_CP019344.1"/>
</dbReference>
<dbReference type="AlphaFoldDB" id="A0A1W6MLY3"/>
<dbReference type="PROSITE" id="PS51257">
    <property type="entry name" value="PROKAR_LIPOPROTEIN"/>
    <property type="match status" value="1"/>
</dbReference>
<dbReference type="PROSITE" id="PS51007">
    <property type="entry name" value="CYTC"/>
    <property type="match status" value="1"/>
</dbReference>
<name>A0A1W6MLY3_9FLAO</name>
<dbReference type="Gene3D" id="1.10.760.10">
    <property type="entry name" value="Cytochrome c-like domain"/>
    <property type="match status" value="1"/>
</dbReference>
<reference evidence="8 9" key="1">
    <citation type="submission" date="2016-11" db="EMBL/GenBank/DDBJ databases">
        <title>Trade-off between light-utilization and light-protection in marine flavobacteria.</title>
        <authorList>
            <person name="Kumagai Y."/>
        </authorList>
    </citation>
    <scope>NUCLEOTIDE SEQUENCE [LARGE SCALE GENOMIC DNA]</scope>
    <source>
        <strain evidence="8 9">JCM 13191</strain>
    </source>
</reference>
<sequence length="252" mass="28403">MKKSYLNLLYVFIAAALVACGDGQDKEVDASSDRSVQYFPNMYQDVGYSTYGEGEIFPNNVEAQKPVEGTVSRGWMPYEYEDTNEGYASAKANLNNPLPYTEENVTEGQVLYNIYCAICHGEKGKGQGHLVKTEKILGVPSYDAREITQGSIYHVMYYGINYMGSYASQTSIEERWQIAHYVDKLTKELKGEPSREFEEGNNDGLFAAYDQDMNPENTKEEDKDSEVEQPTLQPGEIEEMQEETNTNTSGDQ</sequence>
<evidence type="ECO:0000256" key="4">
    <source>
        <dbReference type="PROSITE-ProRule" id="PRU00433"/>
    </source>
</evidence>
<evidence type="ECO:0000313" key="8">
    <source>
        <dbReference type="EMBL" id="ARN78603.1"/>
    </source>
</evidence>
<protein>
    <submittedName>
        <fullName evidence="8">Cytochrome c family protein</fullName>
    </submittedName>
</protein>
<dbReference type="EMBL" id="CP019344">
    <property type="protein sequence ID" value="ARN78603.1"/>
    <property type="molecule type" value="Genomic_DNA"/>
</dbReference>
<keyword evidence="6" id="KW-0732">Signal</keyword>
<evidence type="ECO:0000256" key="6">
    <source>
        <dbReference type="SAM" id="SignalP"/>
    </source>
</evidence>
<keyword evidence="2 4" id="KW-0479">Metal-binding</keyword>
<evidence type="ECO:0000256" key="2">
    <source>
        <dbReference type="ARBA" id="ARBA00022723"/>
    </source>
</evidence>
<dbReference type="Proteomes" id="UP000193431">
    <property type="component" value="Chromosome"/>
</dbReference>
<evidence type="ECO:0000256" key="3">
    <source>
        <dbReference type="ARBA" id="ARBA00023004"/>
    </source>
</evidence>
<feature type="domain" description="Cytochrome c" evidence="7">
    <location>
        <begin position="103"/>
        <end position="186"/>
    </location>
</feature>
<evidence type="ECO:0000259" key="7">
    <source>
        <dbReference type="PROSITE" id="PS51007"/>
    </source>
</evidence>
<evidence type="ECO:0000313" key="9">
    <source>
        <dbReference type="Proteomes" id="UP000193431"/>
    </source>
</evidence>
<dbReference type="InterPro" id="IPR009056">
    <property type="entry name" value="Cyt_c-like_dom"/>
</dbReference>
<dbReference type="GO" id="GO:0046872">
    <property type="term" value="F:metal ion binding"/>
    <property type="evidence" value="ECO:0007669"/>
    <property type="project" value="UniProtKB-KW"/>
</dbReference>
<dbReference type="PANTHER" id="PTHR40394">
    <property type="entry name" value="LIPOPROTEIN-RELATED"/>
    <property type="match status" value="1"/>
</dbReference>
<gene>
    <name evidence="8" type="ORF">BST97_11730</name>
</gene>
<dbReference type="GO" id="GO:0009055">
    <property type="term" value="F:electron transfer activity"/>
    <property type="evidence" value="ECO:0007669"/>
    <property type="project" value="InterPro"/>
</dbReference>
<dbReference type="GO" id="GO:0020037">
    <property type="term" value="F:heme binding"/>
    <property type="evidence" value="ECO:0007669"/>
    <property type="project" value="InterPro"/>
</dbReference>
<dbReference type="Pfam" id="PF13442">
    <property type="entry name" value="Cytochrome_CBB3"/>
    <property type="match status" value="1"/>
</dbReference>
<keyword evidence="3 4" id="KW-0408">Iron</keyword>
<evidence type="ECO:0000256" key="1">
    <source>
        <dbReference type="ARBA" id="ARBA00022617"/>
    </source>
</evidence>
<keyword evidence="1 4" id="KW-0349">Heme</keyword>
<dbReference type="PANTHER" id="PTHR40394:SF2">
    <property type="entry name" value="QUINOL:CYTOCHROME C OXIDOREDUCTASE MEMBRANE PROTEIN"/>
    <property type="match status" value="1"/>
</dbReference>
<feature type="chain" id="PRO_5013297899" evidence="6">
    <location>
        <begin position="20"/>
        <end position="252"/>
    </location>
</feature>
<dbReference type="STRING" id="331648.BST97_11730"/>
<proteinExistence type="predicted"/>
<accession>A0A1W6MLY3</accession>
<dbReference type="SUPFAM" id="SSF46626">
    <property type="entry name" value="Cytochrome c"/>
    <property type="match status" value="1"/>
</dbReference>
<feature type="signal peptide" evidence="6">
    <location>
        <begin position="1"/>
        <end position="19"/>
    </location>
</feature>